<comment type="similarity">
    <text evidence="1">Belongs to the peptidase M20 family.</text>
</comment>
<keyword evidence="5" id="KW-1185">Reference proteome</keyword>
<dbReference type="SUPFAM" id="SSF53187">
    <property type="entry name" value="Zn-dependent exopeptidases"/>
    <property type="match status" value="1"/>
</dbReference>
<evidence type="ECO:0000256" key="1">
    <source>
        <dbReference type="ARBA" id="ARBA00006153"/>
    </source>
</evidence>
<feature type="binding site" evidence="3">
    <location>
        <position position="130"/>
    </location>
    <ligand>
        <name>Zn(2+)</name>
        <dbReference type="ChEBI" id="CHEBI:29105"/>
        <label>2</label>
    </ligand>
</feature>
<dbReference type="AlphaFoldDB" id="A0A2T5V5E5"/>
<dbReference type="GO" id="GO:0046872">
    <property type="term" value="F:metal ion binding"/>
    <property type="evidence" value="ECO:0007669"/>
    <property type="project" value="UniProtKB-KW"/>
</dbReference>
<dbReference type="SUPFAM" id="SSF55031">
    <property type="entry name" value="Bacterial exopeptidase dimerisation domain"/>
    <property type="match status" value="1"/>
</dbReference>
<sequence>MTDLPKIDAARLWSDLMTMGAIGATAGGGSYRPALGDADREARGLFRFWCEEAGLTVTTDAIGNIFARREGSEPALPPVLVGSHLDTQMPGGKFDGVLGVLAGLAVVRALNAGGVATRHPIEIVDWTNEEGARFQPGVMGSAVFAGSLPIEEALSRTDPAGAVLARELARTGQAGSTAVGGRSIHRYLELHIEQGQELERAGDQIAAVSHTSFMCSGYVTVKGENGHTQTTPMSARRNALTAAAKLILAIDEIGAAEEPGGMVSASTIDNWPNNRVNIPHQTDLSFAVVHMEDAGRRRIMERIEAAVATIAAETGLTLCLEFRHFRDGFEFSPDLRQKVLSAARKSGYGARELPTLTAHDALSLHALCPTALIFVPCRDGISHSEKEWCAPEHAAAGAEILLQLAASEAGLEQKPD</sequence>
<dbReference type="InterPro" id="IPR010158">
    <property type="entry name" value="Amidase_Cbmase"/>
</dbReference>
<evidence type="ECO:0000313" key="5">
    <source>
        <dbReference type="Proteomes" id="UP000244081"/>
    </source>
</evidence>
<dbReference type="RefSeq" id="WP_107991057.1">
    <property type="nucleotide sequence ID" value="NZ_QAYG01000008.1"/>
</dbReference>
<dbReference type="PANTHER" id="PTHR32494">
    <property type="entry name" value="ALLANTOATE DEIMINASE-RELATED"/>
    <property type="match status" value="1"/>
</dbReference>
<dbReference type="GO" id="GO:0016813">
    <property type="term" value="F:hydrolase activity, acting on carbon-nitrogen (but not peptide) bonds, in linear amidines"/>
    <property type="evidence" value="ECO:0007669"/>
    <property type="project" value="InterPro"/>
</dbReference>
<dbReference type="Proteomes" id="UP000244081">
    <property type="component" value="Unassembled WGS sequence"/>
</dbReference>
<feature type="binding site" evidence="3">
    <location>
        <position position="95"/>
    </location>
    <ligand>
        <name>Zn(2+)</name>
        <dbReference type="ChEBI" id="CHEBI:29105"/>
        <label>1</label>
    </ligand>
</feature>
<dbReference type="PIRSF" id="PIRSF001235">
    <property type="entry name" value="Amidase_carbamoylase"/>
    <property type="match status" value="1"/>
</dbReference>
<feature type="binding site" evidence="3">
    <location>
        <position position="84"/>
    </location>
    <ligand>
        <name>Zn(2+)</name>
        <dbReference type="ChEBI" id="CHEBI:29105"/>
        <label>1</label>
    </ligand>
</feature>
<keyword evidence="3" id="KW-0862">Zinc</keyword>
<keyword evidence="3" id="KW-0479">Metal-binding</keyword>
<dbReference type="EMBL" id="QAYG01000008">
    <property type="protein sequence ID" value="PTW58981.1"/>
    <property type="molecule type" value="Genomic_DNA"/>
</dbReference>
<gene>
    <name evidence="4" type="ORF">C8N35_10816</name>
</gene>
<organism evidence="4 5">
    <name type="scientific">Breoghania corrubedonensis</name>
    <dbReference type="NCBI Taxonomy" id="665038"/>
    <lineage>
        <taxon>Bacteria</taxon>
        <taxon>Pseudomonadati</taxon>
        <taxon>Pseudomonadota</taxon>
        <taxon>Alphaproteobacteria</taxon>
        <taxon>Hyphomicrobiales</taxon>
        <taxon>Stappiaceae</taxon>
        <taxon>Breoghania</taxon>
    </lineage>
</organism>
<feature type="binding site" evidence="3">
    <location>
        <position position="95"/>
    </location>
    <ligand>
        <name>Zn(2+)</name>
        <dbReference type="ChEBI" id="CHEBI:29105"/>
        <label>2</label>
    </ligand>
</feature>
<dbReference type="OrthoDB" id="9808195at2"/>
<dbReference type="CDD" id="cd03884">
    <property type="entry name" value="M20_bAS"/>
    <property type="match status" value="1"/>
</dbReference>
<proteinExistence type="inferred from homology"/>
<comment type="caution">
    <text evidence="4">The sequence shown here is derived from an EMBL/GenBank/DDBJ whole genome shotgun (WGS) entry which is preliminary data.</text>
</comment>
<dbReference type="NCBIfam" id="TIGR01879">
    <property type="entry name" value="hydantase"/>
    <property type="match status" value="1"/>
</dbReference>
<keyword evidence="2 4" id="KW-0378">Hydrolase</keyword>
<dbReference type="InterPro" id="IPR002933">
    <property type="entry name" value="Peptidase_M20"/>
</dbReference>
<protein>
    <submittedName>
        <fullName evidence="4">N-carbamoyl-L-amino-acid hydrolase</fullName>
    </submittedName>
</protein>
<dbReference type="PANTHER" id="PTHR32494:SF5">
    <property type="entry name" value="ALLANTOATE AMIDOHYDROLASE"/>
    <property type="match status" value="1"/>
</dbReference>
<dbReference type="Pfam" id="PF01546">
    <property type="entry name" value="Peptidase_M20"/>
    <property type="match status" value="1"/>
</dbReference>
<reference evidence="4 5" key="1">
    <citation type="submission" date="2018-04" db="EMBL/GenBank/DDBJ databases">
        <title>Genomic Encyclopedia of Archaeal and Bacterial Type Strains, Phase II (KMG-II): from individual species to whole genera.</title>
        <authorList>
            <person name="Goeker M."/>
        </authorList>
    </citation>
    <scope>NUCLEOTIDE SEQUENCE [LARGE SCALE GENOMIC DNA]</scope>
    <source>
        <strain evidence="4 5">DSM 23382</strain>
    </source>
</reference>
<name>A0A2T5V5E5_9HYPH</name>
<feature type="binding site" evidence="3">
    <location>
        <position position="383"/>
    </location>
    <ligand>
        <name>Zn(2+)</name>
        <dbReference type="ChEBI" id="CHEBI:29105"/>
        <label>2</label>
    </ligand>
</feature>
<feature type="binding site" evidence="3">
    <location>
        <position position="191"/>
    </location>
    <ligand>
        <name>Zn(2+)</name>
        <dbReference type="ChEBI" id="CHEBI:29105"/>
        <label>1</label>
    </ligand>
</feature>
<accession>A0A2T5V5E5</accession>
<dbReference type="Gene3D" id="3.30.70.360">
    <property type="match status" value="1"/>
</dbReference>
<dbReference type="InterPro" id="IPR036264">
    <property type="entry name" value="Bact_exopeptidase_dim_dom"/>
</dbReference>
<evidence type="ECO:0000256" key="3">
    <source>
        <dbReference type="PIRSR" id="PIRSR001235-1"/>
    </source>
</evidence>
<dbReference type="Gene3D" id="3.40.630.10">
    <property type="entry name" value="Zn peptidases"/>
    <property type="match status" value="1"/>
</dbReference>
<comment type="cofactor">
    <cofactor evidence="3">
        <name>Zn(2+)</name>
        <dbReference type="ChEBI" id="CHEBI:29105"/>
    </cofactor>
    <text evidence="3">Binds 2 Zn(2+) ions per subunit.</text>
</comment>
<evidence type="ECO:0000313" key="4">
    <source>
        <dbReference type="EMBL" id="PTW58981.1"/>
    </source>
</evidence>
<evidence type="ECO:0000256" key="2">
    <source>
        <dbReference type="ARBA" id="ARBA00022801"/>
    </source>
</evidence>